<accession>A0ABV0JGA6</accession>
<dbReference type="EMBL" id="JAMPKM010000047">
    <property type="protein sequence ID" value="MEP0820829.1"/>
    <property type="molecule type" value="Genomic_DNA"/>
</dbReference>
<dbReference type="RefSeq" id="WP_242017175.1">
    <property type="nucleotide sequence ID" value="NZ_JAMPKM010000047.1"/>
</dbReference>
<dbReference type="Gene3D" id="1.25.10.10">
    <property type="entry name" value="Leucine-rich Repeat Variant"/>
    <property type="match status" value="1"/>
</dbReference>
<proteinExistence type="predicted"/>
<keyword evidence="2" id="KW-0605">Phycobilisome</keyword>
<dbReference type="SUPFAM" id="SSF48371">
    <property type="entry name" value="ARM repeat"/>
    <property type="match status" value="1"/>
</dbReference>
<sequence length="73" mass="8013">MQKIPADRSLSVFIKALTDEYSDVQRDAAIALGILKKQAALNPLQQALNGCFVVSVSLRNEPFRVIKGMNPRG</sequence>
<reference evidence="3 4" key="1">
    <citation type="submission" date="2022-04" db="EMBL/GenBank/DDBJ databases">
        <title>Positive selection, recombination, and allopatry shape intraspecific diversity of widespread and dominant cyanobacteria.</title>
        <authorList>
            <person name="Wei J."/>
            <person name="Shu W."/>
            <person name="Hu C."/>
        </authorList>
    </citation>
    <scope>NUCLEOTIDE SEQUENCE [LARGE SCALE GENOMIC DNA]</scope>
    <source>
        <strain evidence="3 4">GB2-A4</strain>
    </source>
</reference>
<dbReference type="Proteomes" id="UP001464891">
    <property type="component" value="Unassembled WGS sequence"/>
</dbReference>
<evidence type="ECO:0000313" key="4">
    <source>
        <dbReference type="Proteomes" id="UP001464891"/>
    </source>
</evidence>
<keyword evidence="4" id="KW-1185">Reference proteome</keyword>
<gene>
    <name evidence="3" type="ORF">NC998_27460</name>
</gene>
<dbReference type="InterPro" id="IPR004155">
    <property type="entry name" value="PBS_lyase_HEAT"/>
</dbReference>
<dbReference type="Pfam" id="PF03130">
    <property type="entry name" value="HEAT_PBS"/>
    <property type="match status" value="1"/>
</dbReference>
<comment type="caution">
    <text evidence="3">The sequence shown here is derived from an EMBL/GenBank/DDBJ whole genome shotgun (WGS) entry which is preliminary data.</text>
</comment>
<evidence type="ECO:0000313" key="3">
    <source>
        <dbReference type="EMBL" id="MEP0820829.1"/>
    </source>
</evidence>
<protein>
    <submittedName>
        <fullName evidence="3">HEAT repeat domain-containing protein</fullName>
    </submittedName>
</protein>
<dbReference type="InterPro" id="IPR011989">
    <property type="entry name" value="ARM-like"/>
</dbReference>
<evidence type="ECO:0000256" key="1">
    <source>
        <dbReference type="ARBA" id="ARBA00022549"/>
    </source>
</evidence>
<keyword evidence="1" id="KW-0042">Antenna complex</keyword>
<evidence type="ECO:0000256" key="2">
    <source>
        <dbReference type="ARBA" id="ARBA00022738"/>
    </source>
</evidence>
<organism evidence="3 4">
    <name type="scientific">Trichocoleus desertorum GB2-A4</name>
    <dbReference type="NCBI Taxonomy" id="2933944"/>
    <lineage>
        <taxon>Bacteria</taxon>
        <taxon>Bacillati</taxon>
        <taxon>Cyanobacteriota</taxon>
        <taxon>Cyanophyceae</taxon>
        <taxon>Leptolyngbyales</taxon>
        <taxon>Trichocoleusaceae</taxon>
        <taxon>Trichocoleus</taxon>
    </lineage>
</organism>
<dbReference type="InterPro" id="IPR016024">
    <property type="entry name" value="ARM-type_fold"/>
</dbReference>
<name>A0ABV0JGA6_9CYAN</name>